<name>A0ABY8BIM4_9BURK</name>
<dbReference type="InterPro" id="IPR044922">
    <property type="entry name" value="DUF2063_N_sf"/>
</dbReference>
<evidence type="ECO:0000259" key="2">
    <source>
        <dbReference type="Pfam" id="PF09836"/>
    </source>
</evidence>
<evidence type="ECO:0000256" key="1">
    <source>
        <dbReference type="HAMAP-Rule" id="MF_00697"/>
    </source>
</evidence>
<sequence length="539" mass="57496">MTVPPARAGVGLRVPHYRDFLDGRPAAGWLEVHTENYLALGGWDAHVLSRLRRDYPVSLHGVALGLGSAHGIDMAHLTRVRELVRRIEPMLVSEHLSWAAIAGRHLHDLLPLALDDAMLDLLSERVARVQDALGRQILVENVSSYVRFQADTMGEAAFLNALARRTGCGLLLDINNLYVNQCNHGEDALAALAAIDPGLVGEIHLGGHRVTPGAVIDDHGSAVAEPVWQLYEAALRRFGAVPTLVEWDSDVPPLPVLLAQAQRADNLAAGCLAATPRPWRPTPLLPAAVPGELQQRFAAAVLAPAQIAEVAADLRAADVPARMAIYRGNLLGSWHKALTNAYPVIRQLVGDEFLAALAAEYGAAHPSADGDLNAFGAHFAAFLQTFPHVAEMPYLPDMARLEWLLHRAHYAPDVAALDATAFAALTPGQFAATRLTPHPTAEAFASRWAVGPLWLAHQPGSGVAFPSIDVPSHGLVCRPGWRATVLAEGEAGYAMLARLMRGETVAAALDAALAIDVAFESGAALQRWLAVGAFAGLDG</sequence>
<feature type="domain" description="Putative DNA-binding" evidence="2">
    <location>
        <begin position="292"/>
        <end position="383"/>
    </location>
</feature>
<dbReference type="PANTHER" id="PTHR42194">
    <property type="entry name" value="UPF0276 PROTEIN HI_1600"/>
    <property type="match status" value="1"/>
</dbReference>
<dbReference type="SUPFAM" id="SSF51658">
    <property type="entry name" value="Xylose isomerase-like"/>
    <property type="match status" value="1"/>
</dbReference>
<evidence type="ECO:0000313" key="4">
    <source>
        <dbReference type="Proteomes" id="UP001216510"/>
    </source>
</evidence>
<dbReference type="InterPro" id="IPR007801">
    <property type="entry name" value="MbnB/TglH/ChrH"/>
</dbReference>
<keyword evidence="4" id="KW-1185">Reference proteome</keyword>
<gene>
    <name evidence="3" type="ORF">PX653_13960</name>
</gene>
<dbReference type="Proteomes" id="UP001216510">
    <property type="component" value="Chromosome"/>
</dbReference>
<dbReference type="RefSeq" id="WP_277418448.1">
    <property type="nucleotide sequence ID" value="NZ_CP119083.1"/>
</dbReference>
<dbReference type="NCBIfam" id="NF003818">
    <property type="entry name" value="PRK05409.1"/>
    <property type="match status" value="1"/>
</dbReference>
<organism evidence="3 4">
    <name type="scientific">Pseudoduganella chitinolytica</name>
    <dbReference type="NCBI Taxonomy" id="34070"/>
    <lineage>
        <taxon>Bacteria</taxon>
        <taxon>Pseudomonadati</taxon>
        <taxon>Pseudomonadota</taxon>
        <taxon>Betaproteobacteria</taxon>
        <taxon>Burkholderiales</taxon>
        <taxon>Oxalobacteraceae</taxon>
        <taxon>Telluria group</taxon>
        <taxon>Pseudoduganella</taxon>
    </lineage>
</organism>
<evidence type="ECO:0000313" key="3">
    <source>
        <dbReference type="EMBL" id="WEF35802.1"/>
    </source>
</evidence>
<dbReference type="HAMAP" id="MF_00697">
    <property type="entry name" value="UPF0276"/>
    <property type="match status" value="1"/>
</dbReference>
<dbReference type="InterPro" id="IPR036237">
    <property type="entry name" value="Xyl_isomerase-like_sf"/>
</dbReference>
<reference evidence="3 4" key="1">
    <citation type="submission" date="2023-02" db="EMBL/GenBank/DDBJ databases">
        <title>Gemone sequence of Telluria chitinolytica ACM 3522T.</title>
        <authorList>
            <person name="Frediansyah A."/>
            <person name="Miess H."/>
            <person name="Gross H."/>
        </authorList>
    </citation>
    <scope>NUCLEOTIDE SEQUENCE [LARGE SCALE GENOMIC DNA]</scope>
    <source>
        <strain evidence="3 4">ACM 3522</strain>
    </source>
</reference>
<dbReference type="Gene3D" id="1.10.150.690">
    <property type="entry name" value="DUF2063"/>
    <property type="match status" value="1"/>
</dbReference>
<protein>
    <recommendedName>
        <fullName evidence="1">UPF0276 protein PX653_13960</fullName>
    </recommendedName>
</protein>
<comment type="similarity">
    <text evidence="1">Belongs to the UPF0276 family.</text>
</comment>
<accession>A0ABY8BIM4</accession>
<dbReference type="Pfam" id="PF05114">
    <property type="entry name" value="MbnB_TglH_ChrH"/>
    <property type="match status" value="1"/>
</dbReference>
<proteinExistence type="inferred from homology"/>
<dbReference type="Gene3D" id="3.20.20.150">
    <property type="entry name" value="Divalent-metal-dependent TIM barrel enzymes"/>
    <property type="match status" value="1"/>
</dbReference>
<dbReference type="InterPro" id="IPR018640">
    <property type="entry name" value="DUF2063"/>
</dbReference>
<dbReference type="Pfam" id="PF09836">
    <property type="entry name" value="DUF2063"/>
    <property type="match status" value="1"/>
</dbReference>
<dbReference type="EMBL" id="CP119083">
    <property type="protein sequence ID" value="WEF35802.1"/>
    <property type="molecule type" value="Genomic_DNA"/>
</dbReference>
<dbReference type="PANTHER" id="PTHR42194:SF1">
    <property type="entry name" value="UPF0276 PROTEIN HI_1600"/>
    <property type="match status" value="1"/>
</dbReference>